<evidence type="ECO:0000256" key="1">
    <source>
        <dbReference type="SAM" id="MobiDB-lite"/>
    </source>
</evidence>
<feature type="compositionally biased region" description="Polar residues" evidence="1">
    <location>
        <begin position="208"/>
        <end position="217"/>
    </location>
</feature>
<dbReference type="AlphaFoldDB" id="A0A813KKG7"/>
<accession>A0A813KKG7</accession>
<gene>
    <name evidence="2" type="ORF">PGLA2088_LOCUS33491</name>
</gene>
<reference evidence="2" key="1">
    <citation type="submission" date="2021-02" db="EMBL/GenBank/DDBJ databases">
        <authorList>
            <person name="Dougan E. K."/>
            <person name="Rhodes N."/>
            <person name="Thang M."/>
            <person name="Chan C."/>
        </authorList>
    </citation>
    <scope>NUCLEOTIDE SEQUENCE</scope>
</reference>
<feature type="region of interest" description="Disordered" evidence="1">
    <location>
        <begin position="176"/>
        <end position="228"/>
    </location>
</feature>
<protein>
    <submittedName>
        <fullName evidence="2">Uncharacterized protein</fullName>
    </submittedName>
</protein>
<feature type="region of interest" description="Disordered" evidence="1">
    <location>
        <begin position="82"/>
        <end position="106"/>
    </location>
</feature>
<feature type="non-terminal residue" evidence="2">
    <location>
        <position position="1"/>
    </location>
</feature>
<evidence type="ECO:0000313" key="2">
    <source>
        <dbReference type="EMBL" id="CAE8705027.1"/>
    </source>
</evidence>
<evidence type="ECO:0000313" key="3">
    <source>
        <dbReference type="Proteomes" id="UP000626109"/>
    </source>
</evidence>
<name>A0A813KKG7_POLGL</name>
<dbReference type="EMBL" id="CAJNNW010030897">
    <property type="protein sequence ID" value="CAE8705027.1"/>
    <property type="molecule type" value="Genomic_DNA"/>
</dbReference>
<feature type="region of interest" description="Disordered" evidence="1">
    <location>
        <begin position="118"/>
        <end position="164"/>
    </location>
</feature>
<comment type="caution">
    <text evidence="2">The sequence shown here is derived from an EMBL/GenBank/DDBJ whole genome shotgun (WGS) entry which is preliminary data.</text>
</comment>
<proteinExistence type="predicted"/>
<feature type="region of interest" description="Disordered" evidence="1">
    <location>
        <begin position="261"/>
        <end position="284"/>
    </location>
</feature>
<feature type="compositionally biased region" description="Low complexity" evidence="1">
    <location>
        <begin position="97"/>
        <end position="106"/>
    </location>
</feature>
<organism evidence="2 3">
    <name type="scientific">Polarella glacialis</name>
    <name type="common">Dinoflagellate</name>
    <dbReference type="NCBI Taxonomy" id="89957"/>
    <lineage>
        <taxon>Eukaryota</taxon>
        <taxon>Sar</taxon>
        <taxon>Alveolata</taxon>
        <taxon>Dinophyceae</taxon>
        <taxon>Suessiales</taxon>
        <taxon>Suessiaceae</taxon>
        <taxon>Polarella</taxon>
    </lineage>
</organism>
<dbReference type="Proteomes" id="UP000626109">
    <property type="component" value="Unassembled WGS sequence"/>
</dbReference>
<sequence length="320" mass="34430">ALREVAKKRRVPPDEVFDAVACSNGPNFESSSKFELGPERFFYDRSSYTGTHKQGGPTLLGSGAAEGRVISFQGLVNRDREQELAASAERRRRGQASELSTELSTELSVSIPAMPLFPARSSSKTVSSPRPGEGPERFFYDRSTYTGTHKNGGPDASGSGVAKDGYSDLRELVNRGHVQDDALQRRRRTQAQVSSPRSPRQDVPFTFAASSSNNNDNEMPPTSPGGSPLPVLLGSFRCAPEAFASAGEKAGQKLLAQLASPRGTVPRGGTVQEKRQAPSVPSEPLTSTAWFTRVGLVTPWYAPVTTVVHSWAAPSQLRLA</sequence>